<name>A0A195B6T3_9HYME</name>
<reference evidence="1 2" key="1">
    <citation type="submission" date="2015-09" db="EMBL/GenBank/DDBJ databases">
        <title>Atta colombica WGS genome.</title>
        <authorList>
            <person name="Nygaard S."/>
            <person name="Hu H."/>
            <person name="Boomsma J."/>
            <person name="Zhang G."/>
        </authorList>
    </citation>
    <scope>NUCLEOTIDE SEQUENCE [LARGE SCALE GENOMIC DNA]</scope>
    <source>
        <strain evidence="1">Treedump-2</strain>
        <tissue evidence="1">Whole body</tissue>
    </source>
</reference>
<protein>
    <submittedName>
        <fullName evidence="1">Uncharacterized protein</fullName>
    </submittedName>
</protein>
<gene>
    <name evidence="1" type="ORF">ALC53_09300</name>
</gene>
<evidence type="ECO:0000313" key="2">
    <source>
        <dbReference type="Proteomes" id="UP000078540"/>
    </source>
</evidence>
<evidence type="ECO:0000313" key="1">
    <source>
        <dbReference type="EMBL" id="KYM80206.1"/>
    </source>
</evidence>
<keyword evidence="2" id="KW-1185">Reference proteome</keyword>
<proteinExistence type="predicted"/>
<dbReference type="Proteomes" id="UP000078540">
    <property type="component" value="Unassembled WGS sequence"/>
</dbReference>
<organism evidence="1 2">
    <name type="scientific">Atta colombica</name>
    <dbReference type="NCBI Taxonomy" id="520822"/>
    <lineage>
        <taxon>Eukaryota</taxon>
        <taxon>Metazoa</taxon>
        <taxon>Ecdysozoa</taxon>
        <taxon>Arthropoda</taxon>
        <taxon>Hexapoda</taxon>
        <taxon>Insecta</taxon>
        <taxon>Pterygota</taxon>
        <taxon>Neoptera</taxon>
        <taxon>Endopterygota</taxon>
        <taxon>Hymenoptera</taxon>
        <taxon>Apocrita</taxon>
        <taxon>Aculeata</taxon>
        <taxon>Formicoidea</taxon>
        <taxon>Formicidae</taxon>
        <taxon>Myrmicinae</taxon>
        <taxon>Atta</taxon>
    </lineage>
</organism>
<accession>A0A195B6T3</accession>
<sequence length="196" mass="21085">MRRLRLRHRTDGAQGVVQLSGGGNSVPGESTVFVITAASTVAAASAAAATTATAAISTAAVSTAVCTTGRTAASTATKLAQELVLVLDAPFTRPQLQHRPAKPEVEVREFEGHPRTSAKIDLNVVAQPTWSPDYCNNISQICRHSILIASSESNIRTTCRMFDECYFHRMYSHPPIRRSGPIRGRSLVLPTNQDTN</sequence>
<dbReference type="EMBL" id="KQ976574">
    <property type="protein sequence ID" value="KYM80206.1"/>
    <property type="molecule type" value="Genomic_DNA"/>
</dbReference>
<dbReference type="AlphaFoldDB" id="A0A195B6T3"/>